<evidence type="ECO:0000313" key="3">
    <source>
        <dbReference type="Proteomes" id="UP001295740"/>
    </source>
</evidence>
<dbReference type="Proteomes" id="UP001295740">
    <property type="component" value="Unassembled WGS sequence"/>
</dbReference>
<feature type="compositionally biased region" description="Basic and acidic residues" evidence="1">
    <location>
        <begin position="288"/>
        <end position="321"/>
    </location>
</feature>
<gene>
    <name evidence="2" type="ORF">KHLLAP_LOCUS6280</name>
</gene>
<evidence type="ECO:0000313" key="2">
    <source>
        <dbReference type="EMBL" id="CAJ2505812.1"/>
    </source>
</evidence>
<feature type="region of interest" description="Disordered" evidence="1">
    <location>
        <begin position="280"/>
        <end position="321"/>
    </location>
</feature>
<sequence>MASFPNTPQDWLAFHGKLSEYFPQGSPSHLAFPPKVLNQIFEYLEPGPILIGTKPNELSLRIQEKSDAVKDFLCRRRTLHAACRTTKQLKVVAQPLLYRSIVLVRAEQLVTLFVTLWNNPHLCGKIKYLACLLDLADLDVILDTIIAWKQGCPKPVEPHETTGSDNNYKMAIVLGTSRRDIFYTLGLELRSPRLEPRELIKQHEDPKACQDSEEAASGSVAMDEEPKDTRKCLPQQLFGAILALSDNVQDLLLTLPDWKEESPYTIVDSVLRWIVVPREETQPFPDDPPGKKKTKEEQEEKKKKEEEEEEKKMMMEKKERYPSKDPLHECVDLSREDAQPGFFKYLVTIRLQPRHGPNGYVSKPDFWFPYRPTHVATAQLPYTKQLILFKDCGDWRHLDSPYHIPGKATELNVEEPPKAIYQTKPKEIRGGWLAGFAKDLKRIEDLRLLESHTHPYDVYWLLRLAINLKTFHWTYDPRDWTHRAPKQNIHRTGKLVSDFKRQPKDGAIEKALMEGAPRLVTLYIDRLRDRGFNLQDTIDCFQRFDHLKNLTIDSRTLFGKPPYRYMHKWVRSLPSTLVSLVIIERWPQHVIDRSLVMSLVMFDRWPQHVIDRSRDTFGEFMLLDDWIARALNGLTDGLDNLRSVTYKASPTGASNYGSPLRSDRAIAKMEDVFLRSGIEYSFELQ</sequence>
<evidence type="ECO:0000256" key="1">
    <source>
        <dbReference type="SAM" id="MobiDB-lite"/>
    </source>
</evidence>
<name>A0AAI8VDP8_9PEZI</name>
<comment type="caution">
    <text evidence="2">The sequence shown here is derived from an EMBL/GenBank/DDBJ whole genome shotgun (WGS) entry which is preliminary data.</text>
</comment>
<reference evidence="2" key="1">
    <citation type="submission" date="2023-10" db="EMBL/GenBank/DDBJ databases">
        <authorList>
            <person name="Hackl T."/>
        </authorList>
    </citation>
    <scope>NUCLEOTIDE SEQUENCE</scope>
</reference>
<dbReference type="AlphaFoldDB" id="A0AAI8VDP8"/>
<proteinExistence type="predicted"/>
<feature type="region of interest" description="Disordered" evidence="1">
    <location>
        <begin position="202"/>
        <end position="228"/>
    </location>
</feature>
<organism evidence="2 3">
    <name type="scientific">Anthostomella pinea</name>
    <dbReference type="NCBI Taxonomy" id="933095"/>
    <lineage>
        <taxon>Eukaryota</taxon>
        <taxon>Fungi</taxon>
        <taxon>Dikarya</taxon>
        <taxon>Ascomycota</taxon>
        <taxon>Pezizomycotina</taxon>
        <taxon>Sordariomycetes</taxon>
        <taxon>Xylariomycetidae</taxon>
        <taxon>Xylariales</taxon>
        <taxon>Xylariaceae</taxon>
        <taxon>Anthostomella</taxon>
    </lineage>
</organism>
<protein>
    <submittedName>
        <fullName evidence="2">Uu.00g132060.m01.CDS01</fullName>
    </submittedName>
</protein>
<accession>A0AAI8VDP8</accession>
<keyword evidence="3" id="KW-1185">Reference proteome</keyword>
<dbReference type="EMBL" id="CAUWAG010000007">
    <property type="protein sequence ID" value="CAJ2505812.1"/>
    <property type="molecule type" value="Genomic_DNA"/>
</dbReference>